<evidence type="ECO:0000313" key="1">
    <source>
        <dbReference type="EMBL" id="MEQ2561895.1"/>
    </source>
</evidence>
<organism evidence="1 2">
    <name type="scientific">Ventrimonas faecis</name>
    <dbReference type="NCBI Taxonomy" id="3133170"/>
    <lineage>
        <taxon>Bacteria</taxon>
        <taxon>Bacillati</taxon>
        <taxon>Bacillota</taxon>
        <taxon>Clostridia</taxon>
        <taxon>Lachnospirales</taxon>
        <taxon>Lachnospiraceae</taxon>
        <taxon>Ventrimonas</taxon>
    </lineage>
</organism>
<accession>A0ABV1HHU8</accession>
<dbReference type="EMBL" id="JBBMFJ010000002">
    <property type="protein sequence ID" value="MEQ2561895.1"/>
    <property type="molecule type" value="Genomic_DNA"/>
</dbReference>
<gene>
    <name evidence="1" type="ORF">WMO41_01640</name>
</gene>
<name>A0ABV1HHU8_9FIRM</name>
<proteinExistence type="predicted"/>
<keyword evidence="2" id="KW-1185">Reference proteome</keyword>
<dbReference type="Gene3D" id="3.40.50.300">
    <property type="entry name" value="P-loop containing nucleotide triphosphate hydrolases"/>
    <property type="match status" value="1"/>
</dbReference>
<comment type="caution">
    <text evidence="1">The sequence shown here is derived from an EMBL/GenBank/DDBJ whole genome shotgun (WGS) entry which is preliminary data.</text>
</comment>
<dbReference type="InterPro" id="IPR027417">
    <property type="entry name" value="P-loop_NTPase"/>
</dbReference>
<dbReference type="RefSeq" id="WP_349228327.1">
    <property type="nucleotide sequence ID" value="NZ_JBBMFJ010000002.1"/>
</dbReference>
<protein>
    <submittedName>
        <fullName evidence="1">Uncharacterized protein</fullName>
    </submittedName>
</protein>
<evidence type="ECO:0000313" key="2">
    <source>
        <dbReference type="Proteomes" id="UP001437460"/>
    </source>
</evidence>
<reference evidence="1 2" key="1">
    <citation type="submission" date="2024-03" db="EMBL/GenBank/DDBJ databases">
        <title>Human intestinal bacterial collection.</title>
        <authorList>
            <person name="Pauvert C."/>
            <person name="Hitch T.C.A."/>
            <person name="Clavel T."/>
        </authorList>
    </citation>
    <scope>NUCLEOTIDE SEQUENCE [LARGE SCALE GENOMIC DNA]</scope>
    <source>
        <strain evidence="1 2">CLA-AP-H27</strain>
    </source>
</reference>
<sequence length="450" mass="51161">MEYALATGMTDTGMTGDHYRIWLMDHPKLQVYNDLHKLSYVEVKLDSGSNYFADPAQMTDRMVNYLQSRFESGKYAYVTFPKDTNTKWLTKTWLEDHVGGTGYNYVQYEATRDDTYDTILIKNPSTILNNEEAAKKLQEALTASGQAAIISRGKAVAYLIEQARKQETTVTVVYAGTDESIMVGEDVKNATGVKEINRCNVKTEKIRVDGQMYTIRTYTLAYTSLKDVLISSLESDNANLIVDIANGINANGKTLEEVYTDRIQNAHGTVSFDLVLKGSNDGDYMQRFKNMIADNGIKLQGKVTRDAKVRNTEYNGVIYYVNRYFYVCLSGKDDIINKMAEKYHNAKVITFTNTTDTAKKIFEYTKKVFLDARVSQQDKETVHAYYVIDLSEGTTDDTNKLRGTLKIRKEAGEDLSNTEYSIFYPAINNRMIYISLRKSKKAKINRLYST</sequence>
<dbReference type="Proteomes" id="UP001437460">
    <property type="component" value="Unassembled WGS sequence"/>
</dbReference>